<dbReference type="AlphaFoldDB" id="A0A9P4ILL5"/>
<feature type="region of interest" description="Disordered" evidence="1">
    <location>
        <begin position="204"/>
        <end position="236"/>
    </location>
</feature>
<name>A0A9P4ILL5_9PEZI</name>
<comment type="caution">
    <text evidence="2">The sequence shown here is derived from an EMBL/GenBank/DDBJ whole genome shotgun (WGS) entry which is preliminary data.</text>
</comment>
<feature type="compositionally biased region" description="Low complexity" evidence="1">
    <location>
        <begin position="41"/>
        <end position="53"/>
    </location>
</feature>
<dbReference type="Proteomes" id="UP000799772">
    <property type="component" value="Unassembled WGS sequence"/>
</dbReference>
<accession>A0A9P4ILL5</accession>
<keyword evidence="3" id="KW-1185">Reference proteome</keyword>
<protein>
    <recommendedName>
        <fullName evidence="4">Cyclin N-terminal domain-containing protein</fullName>
    </recommendedName>
</protein>
<organism evidence="2 3">
    <name type="scientific">Rhizodiscina lignyota</name>
    <dbReference type="NCBI Taxonomy" id="1504668"/>
    <lineage>
        <taxon>Eukaryota</taxon>
        <taxon>Fungi</taxon>
        <taxon>Dikarya</taxon>
        <taxon>Ascomycota</taxon>
        <taxon>Pezizomycotina</taxon>
        <taxon>Dothideomycetes</taxon>
        <taxon>Pleosporomycetidae</taxon>
        <taxon>Aulographales</taxon>
        <taxon>Rhizodiscinaceae</taxon>
        <taxon>Rhizodiscina</taxon>
    </lineage>
</organism>
<feature type="region of interest" description="Disordered" evidence="1">
    <location>
        <begin position="23"/>
        <end position="53"/>
    </location>
</feature>
<evidence type="ECO:0000313" key="3">
    <source>
        <dbReference type="Proteomes" id="UP000799772"/>
    </source>
</evidence>
<dbReference type="OrthoDB" id="3877279at2759"/>
<reference evidence="2" key="1">
    <citation type="journal article" date="2020" name="Stud. Mycol.">
        <title>101 Dothideomycetes genomes: a test case for predicting lifestyles and emergence of pathogens.</title>
        <authorList>
            <person name="Haridas S."/>
            <person name="Albert R."/>
            <person name="Binder M."/>
            <person name="Bloem J."/>
            <person name="Labutti K."/>
            <person name="Salamov A."/>
            <person name="Andreopoulos B."/>
            <person name="Baker S."/>
            <person name="Barry K."/>
            <person name="Bills G."/>
            <person name="Bluhm B."/>
            <person name="Cannon C."/>
            <person name="Castanera R."/>
            <person name="Culley D."/>
            <person name="Daum C."/>
            <person name="Ezra D."/>
            <person name="Gonzalez J."/>
            <person name="Henrissat B."/>
            <person name="Kuo A."/>
            <person name="Liang C."/>
            <person name="Lipzen A."/>
            <person name="Lutzoni F."/>
            <person name="Magnuson J."/>
            <person name="Mondo S."/>
            <person name="Nolan M."/>
            <person name="Ohm R."/>
            <person name="Pangilinan J."/>
            <person name="Park H.-J."/>
            <person name="Ramirez L."/>
            <person name="Alfaro M."/>
            <person name="Sun H."/>
            <person name="Tritt A."/>
            <person name="Yoshinaga Y."/>
            <person name="Zwiers L.-H."/>
            <person name="Turgeon B."/>
            <person name="Goodwin S."/>
            <person name="Spatafora J."/>
            <person name="Crous P."/>
            <person name="Grigoriev I."/>
        </authorList>
    </citation>
    <scope>NUCLEOTIDE SEQUENCE</scope>
    <source>
        <strain evidence="2">CBS 133067</strain>
    </source>
</reference>
<evidence type="ECO:0000256" key="1">
    <source>
        <dbReference type="SAM" id="MobiDB-lite"/>
    </source>
</evidence>
<dbReference type="EMBL" id="ML978123">
    <property type="protein sequence ID" value="KAF2101490.1"/>
    <property type="molecule type" value="Genomic_DNA"/>
</dbReference>
<sequence>MDSPEIDIDAVLASYIPLSQLPTPPPSFENAKPRIHEFNGTTTSPTSSHSTTPPLLGAANHLVSLLPSNVQHLHSPASSLAISAYLQRADLPDSIIGLTACILESLSNRFIRSWRQAAFYSRFRSNRVETIVVSALTIAAGFLDDRARSTAWWSEYITEEEVTATDINVTTRCVLLDIDYDIHSFTAENIADAVDEIRRADNAARTASLPPDDAEKDNRRDSGYGGGKAAWQHGLVTPEPSPPLTLTVDMPFLRLL</sequence>
<proteinExistence type="predicted"/>
<evidence type="ECO:0008006" key="4">
    <source>
        <dbReference type="Google" id="ProtNLM"/>
    </source>
</evidence>
<gene>
    <name evidence="2" type="ORF">NA57DRAFT_35074</name>
</gene>
<evidence type="ECO:0000313" key="2">
    <source>
        <dbReference type="EMBL" id="KAF2101490.1"/>
    </source>
</evidence>